<dbReference type="PANTHER" id="PTHR12147">
    <property type="entry name" value="METALLOPEPTIDASE M28 FAMILY MEMBER"/>
    <property type="match status" value="1"/>
</dbReference>
<dbReference type="InterPro" id="IPR007484">
    <property type="entry name" value="Peptidase_M28"/>
</dbReference>
<dbReference type="InterPro" id="IPR045175">
    <property type="entry name" value="M28_fam"/>
</dbReference>
<dbReference type="Pfam" id="PF04389">
    <property type="entry name" value="Peptidase_M28"/>
    <property type="match status" value="1"/>
</dbReference>
<comment type="caution">
    <text evidence="2">The sequence shown here is derived from an EMBL/GenBank/DDBJ whole genome shotgun (WGS) entry which is preliminary data.</text>
</comment>
<dbReference type="OrthoDB" id="9787436at2"/>
<dbReference type="GO" id="GO:0008235">
    <property type="term" value="F:metalloexopeptidase activity"/>
    <property type="evidence" value="ECO:0007669"/>
    <property type="project" value="InterPro"/>
</dbReference>
<dbReference type="SUPFAM" id="SSF53187">
    <property type="entry name" value="Zn-dependent exopeptidases"/>
    <property type="match status" value="1"/>
</dbReference>
<keyword evidence="3" id="KW-1185">Reference proteome</keyword>
<reference evidence="2 3" key="1">
    <citation type="submission" date="2018-01" db="EMBL/GenBank/DDBJ databases">
        <authorList>
            <person name="Gaut B.S."/>
            <person name="Morton B.R."/>
            <person name="Clegg M.T."/>
            <person name="Duvall M.R."/>
        </authorList>
    </citation>
    <scope>NUCLEOTIDE SEQUENCE [LARGE SCALE GENOMIC DNA]</scope>
    <source>
        <strain evidence="2 3">HR-AV</strain>
    </source>
</reference>
<organism evidence="2 3">
    <name type="scientific">Solitalea longa</name>
    <dbReference type="NCBI Taxonomy" id="2079460"/>
    <lineage>
        <taxon>Bacteria</taxon>
        <taxon>Pseudomonadati</taxon>
        <taxon>Bacteroidota</taxon>
        <taxon>Sphingobacteriia</taxon>
        <taxon>Sphingobacteriales</taxon>
        <taxon>Sphingobacteriaceae</taxon>
        <taxon>Solitalea</taxon>
    </lineage>
</organism>
<dbReference type="Gene3D" id="3.40.630.10">
    <property type="entry name" value="Zn peptidases"/>
    <property type="match status" value="1"/>
</dbReference>
<dbReference type="Proteomes" id="UP000236893">
    <property type="component" value="Unassembled WGS sequence"/>
</dbReference>
<dbReference type="GO" id="GO:0006508">
    <property type="term" value="P:proteolysis"/>
    <property type="evidence" value="ECO:0007669"/>
    <property type="project" value="InterPro"/>
</dbReference>
<dbReference type="AlphaFoldDB" id="A0A2S5A3D7"/>
<evidence type="ECO:0000259" key="1">
    <source>
        <dbReference type="Pfam" id="PF04389"/>
    </source>
</evidence>
<proteinExistence type="predicted"/>
<dbReference type="PANTHER" id="PTHR12147:SF26">
    <property type="entry name" value="PEPTIDASE M28 DOMAIN-CONTAINING PROTEIN"/>
    <property type="match status" value="1"/>
</dbReference>
<protein>
    <submittedName>
        <fullName evidence="2">Peptidase M28</fullName>
    </submittedName>
</protein>
<evidence type="ECO:0000313" key="3">
    <source>
        <dbReference type="Proteomes" id="UP000236893"/>
    </source>
</evidence>
<dbReference type="EMBL" id="PQVF01000005">
    <property type="protein sequence ID" value="POY37100.1"/>
    <property type="molecule type" value="Genomic_DNA"/>
</dbReference>
<sequence length="451" mass="50309">MKKCIVAVFCLFVTYSNTFSQVIINRDPEIKSIVDELSSENLKALNIKLVSFKTRHTFSDTLSKTTGIGAARNWIFSEFTKYSKESGSRLKVEFDSFAVEPDGGRVTKKTTIKNVLAILPGVDTSDKRVFIVTGHFDSRASDVNNDTITAPGANDDGSGTVAVMELARVMSKHKFSATIIFACVTGEEQGLLGAGNLAKRALAENWQVKGMITNDIVGNSYGIETDLKDNLKLRVFSEGVPATETGPMTLVRQQTGGENDSPARQFARYVKEVAERYVENMEVKLIYRRDRYLRGGDHIPFSNQGFAAIRFTEMNENFDRQHQNIRTEGGKDYGDLTDFVDFNYLKKVAGVNAATLANVAFAPQEPRNVNILTKELTNFTDLVWGAPAGKKPKGYYVLIRETTDAFWTKKIFVTDAKVRLPYSKDNYFFAVQSVDENGHESLAVFPKPLRQ</sequence>
<dbReference type="RefSeq" id="WP_103788710.1">
    <property type="nucleotide sequence ID" value="NZ_PQVF01000005.1"/>
</dbReference>
<evidence type="ECO:0000313" key="2">
    <source>
        <dbReference type="EMBL" id="POY37100.1"/>
    </source>
</evidence>
<gene>
    <name evidence="2" type="ORF">C3K47_08570</name>
</gene>
<feature type="domain" description="Peptidase M28" evidence="1">
    <location>
        <begin position="114"/>
        <end position="322"/>
    </location>
</feature>
<accession>A0A2S5A3D7</accession>
<name>A0A2S5A3D7_9SPHI</name>